<protein>
    <submittedName>
        <fullName evidence="8">Cytochrome c biogenesis protein</fullName>
    </submittedName>
</protein>
<keyword evidence="3" id="KW-0201">Cytochrome c-type biogenesis</keyword>
<evidence type="ECO:0000256" key="1">
    <source>
        <dbReference type="ARBA" id="ARBA00004141"/>
    </source>
</evidence>
<dbReference type="OrthoDB" id="9770923at2"/>
<keyword evidence="2 6" id="KW-0812">Transmembrane</keyword>
<organism evidence="8 9">
    <name type="scientific">Phorcysia thermohydrogeniphila</name>
    <dbReference type="NCBI Taxonomy" id="936138"/>
    <lineage>
        <taxon>Bacteria</taxon>
        <taxon>Pseudomonadati</taxon>
        <taxon>Aquificota</taxon>
        <taxon>Aquificia</taxon>
        <taxon>Desulfurobacteriales</taxon>
        <taxon>Desulfurobacteriaceae</taxon>
        <taxon>Phorcysia</taxon>
    </lineage>
</organism>
<evidence type="ECO:0000256" key="5">
    <source>
        <dbReference type="ARBA" id="ARBA00023136"/>
    </source>
</evidence>
<keyword evidence="5 6" id="KW-0472">Membrane</keyword>
<dbReference type="PANTHER" id="PTHR31566:SF0">
    <property type="entry name" value="CYTOCHROME C BIOGENESIS PROTEIN CCS1, CHLOROPLASTIC"/>
    <property type="match status" value="1"/>
</dbReference>
<sequence>MLRKVYDFFSSVKLAIVLLLTLAVTSIIGTIIEQQQDPDKYLREYGETTYKILKFLGFTDVYHSWWYILLLTLLGINLIVCSIKRLPKIWKIAKQPRKTLPEGAEKSLKVSHSITLEGTGEEIKKTVTETLKKLKYSTEVSLEEENQTHLFADKNVFARFGVYIVHLGVLIVLIGGLVTAIFGYRGYMNLSEGTSSNLVSFFSGPKIIELPFYVKCNKFTIDFYPSGMPKAYISDLSIIENGKEVYRKKIRVNDPLKYKGIYFYQASYGQGEVTFHIKRGNKRETVSVAFGQPLKFGEGTYLRIVSLDGRTMTMGIEFIQDGKIEEGVIKPFAFYKVPKTDVTFAVVDFKPVFYTGLQVSKDPGTWIVWVGSTILIVGLIVAFFIPHRRVWARIEKKGERRVRLVIGGLTNKGTEGLARELEEVLRAVKSSYCPNTRREEQS</sequence>
<feature type="transmembrane region" description="Helical" evidence="6">
    <location>
        <begin position="160"/>
        <end position="184"/>
    </location>
</feature>
<accession>A0A4R1GCN1</accession>
<evidence type="ECO:0000256" key="4">
    <source>
        <dbReference type="ARBA" id="ARBA00022989"/>
    </source>
</evidence>
<name>A0A4R1GCN1_9BACT</name>
<dbReference type="InterPro" id="IPR023494">
    <property type="entry name" value="Cyt_c_bgen_Ccs1/CcsB/ResB"/>
</dbReference>
<comment type="subcellular location">
    <subcellularLocation>
        <location evidence="1">Membrane</location>
        <topology evidence="1">Multi-pass membrane protein</topology>
    </subcellularLocation>
</comment>
<reference evidence="8 9" key="1">
    <citation type="submission" date="2019-03" db="EMBL/GenBank/DDBJ databases">
        <title>Genomic Encyclopedia of Archaeal and Bacterial Type Strains, Phase II (KMG-II): from individual species to whole genera.</title>
        <authorList>
            <person name="Goeker M."/>
        </authorList>
    </citation>
    <scope>NUCLEOTIDE SEQUENCE [LARGE SCALE GENOMIC DNA]</scope>
    <source>
        <strain evidence="8 9">DSM 24425</strain>
    </source>
</reference>
<dbReference type="Pfam" id="PF05140">
    <property type="entry name" value="ResB"/>
    <property type="match status" value="2"/>
</dbReference>
<feature type="domain" description="ResB-like" evidence="7">
    <location>
        <begin position="339"/>
        <end position="422"/>
    </location>
</feature>
<feature type="transmembrane region" description="Helical" evidence="6">
    <location>
        <begin position="366"/>
        <end position="386"/>
    </location>
</feature>
<feature type="transmembrane region" description="Helical" evidence="6">
    <location>
        <begin position="64"/>
        <end position="83"/>
    </location>
</feature>
<keyword evidence="4 6" id="KW-1133">Transmembrane helix</keyword>
<dbReference type="PANTHER" id="PTHR31566">
    <property type="entry name" value="CYTOCHROME C BIOGENESIS PROTEIN CCS1, CHLOROPLASTIC"/>
    <property type="match status" value="1"/>
</dbReference>
<dbReference type="GO" id="GO:0016020">
    <property type="term" value="C:membrane"/>
    <property type="evidence" value="ECO:0007669"/>
    <property type="project" value="UniProtKB-SubCell"/>
</dbReference>
<evidence type="ECO:0000256" key="6">
    <source>
        <dbReference type="SAM" id="Phobius"/>
    </source>
</evidence>
<comment type="caution">
    <text evidence="8">The sequence shown here is derived from an EMBL/GenBank/DDBJ whole genome shotgun (WGS) entry which is preliminary data.</text>
</comment>
<evidence type="ECO:0000313" key="9">
    <source>
        <dbReference type="Proteomes" id="UP000295777"/>
    </source>
</evidence>
<dbReference type="AlphaFoldDB" id="A0A4R1GCN1"/>
<keyword evidence="9" id="KW-1185">Reference proteome</keyword>
<dbReference type="GO" id="GO:0017004">
    <property type="term" value="P:cytochrome complex assembly"/>
    <property type="evidence" value="ECO:0007669"/>
    <property type="project" value="UniProtKB-KW"/>
</dbReference>
<evidence type="ECO:0000256" key="3">
    <source>
        <dbReference type="ARBA" id="ARBA00022748"/>
    </source>
</evidence>
<feature type="domain" description="ResB-like" evidence="7">
    <location>
        <begin position="12"/>
        <end position="288"/>
    </location>
</feature>
<evidence type="ECO:0000256" key="2">
    <source>
        <dbReference type="ARBA" id="ARBA00022692"/>
    </source>
</evidence>
<dbReference type="InterPro" id="IPR007816">
    <property type="entry name" value="ResB-like_domain"/>
</dbReference>
<evidence type="ECO:0000259" key="7">
    <source>
        <dbReference type="Pfam" id="PF05140"/>
    </source>
</evidence>
<evidence type="ECO:0000313" key="8">
    <source>
        <dbReference type="EMBL" id="TCK04501.1"/>
    </source>
</evidence>
<dbReference type="RefSeq" id="WP_132526283.1">
    <property type="nucleotide sequence ID" value="NZ_SMFV01000003.1"/>
</dbReference>
<dbReference type="Proteomes" id="UP000295777">
    <property type="component" value="Unassembled WGS sequence"/>
</dbReference>
<feature type="transmembrane region" description="Helical" evidence="6">
    <location>
        <begin position="12"/>
        <end position="32"/>
    </location>
</feature>
<gene>
    <name evidence="8" type="ORF">CLV27_0931</name>
</gene>
<dbReference type="EMBL" id="SMFV01000003">
    <property type="protein sequence ID" value="TCK04501.1"/>
    <property type="molecule type" value="Genomic_DNA"/>
</dbReference>
<proteinExistence type="predicted"/>